<organism evidence="2 3">
    <name type="scientific">Lithospermum erythrorhizon</name>
    <name type="common">Purple gromwell</name>
    <name type="synonym">Lithospermum officinale var. erythrorhizon</name>
    <dbReference type="NCBI Taxonomy" id="34254"/>
    <lineage>
        <taxon>Eukaryota</taxon>
        <taxon>Viridiplantae</taxon>
        <taxon>Streptophyta</taxon>
        <taxon>Embryophyta</taxon>
        <taxon>Tracheophyta</taxon>
        <taxon>Spermatophyta</taxon>
        <taxon>Magnoliopsida</taxon>
        <taxon>eudicotyledons</taxon>
        <taxon>Gunneridae</taxon>
        <taxon>Pentapetalae</taxon>
        <taxon>asterids</taxon>
        <taxon>lamiids</taxon>
        <taxon>Boraginales</taxon>
        <taxon>Boraginaceae</taxon>
        <taxon>Boraginoideae</taxon>
        <taxon>Lithospermeae</taxon>
        <taxon>Lithospermum</taxon>
    </lineage>
</organism>
<proteinExistence type="predicted"/>
<keyword evidence="3" id="KW-1185">Reference proteome</keyword>
<evidence type="ECO:0000313" key="2">
    <source>
        <dbReference type="EMBL" id="GAA0145450.1"/>
    </source>
</evidence>
<sequence length="85" mass="8804">MTALRISGKKGAKPANSVLVPRLTCPATFTERASTFRCRATMTSVDGAGATASSAGASYRFAVPPQAHGPSGPGEYKSRSFPYPP</sequence>
<comment type="caution">
    <text evidence="2">The sequence shown here is derived from an EMBL/GenBank/DDBJ whole genome shotgun (WGS) entry which is preliminary data.</text>
</comment>
<dbReference type="EMBL" id="BAABME010016317">
    <property type="protein sequence ID" value="GAA0145450.1"/>
    <property type="molecule type" value="Genomic_DNA"/>
</dbReference>
<evidence type="ECO:0000256" key="1">
    <source>
        <dbReference type="SAM" id="MobiDB-lite"/>
    </source>
</evidence>
<protein>
    <submittedName>
        <fullName evidence="2">Uncharacterized protein</fullName>
    </submittedName>
</protein>
<name>A0AAV3P1F4_LITER</name>
<dbReference type="Proteomes" id="UP001454036">
    <property type="component" value="Unassembled WGS sequence"/>
</dbReference>
<reference evidence="2 3" key="1">
    <citation type="submission" date="2024-01" db="EMBL/GenBank/DDBJ databases">
        <title>The complete chloroplast genome sequence of Lithospermum erythrorhizon: insights into the phylogenetic relationship among Boraginaceae species and the maternal lineages of purple gromwells.</title>
        <authorList>
            <person name="Okada T."/>
            <person name="Watanabe K."/>
        </authorList>
    </citation>
    <scope>NUCLEOTIDE SEQUENCE [LARGE SCALE GENOMIC DNA]</scope>
</reference>
<accession>A0AAV3P1F4</accession>
<evidence type="ECO:0000313" key="3">
    <source>
        <dbReference type="Proteomes" id="UP001454036"/>
    </source>
</evidence>
<dbReference type="AlphaFoldDB" id="A0AAV3P1F4"/>
<feature type="region of interest" description="Disordered" evidence="1">
    <location>
        <begin position="63"/>
        <end position="85"/>
    </location>
</feature>
<gene>
    <name evidence="2" type="ORF">LIER_36132</name>
</gene>